<keyword evidence="1" id="KW-0175">Coiled coil</keyword>
<organism evidence="2 3">
    <name type="scientific">Inconstantimicrobium porci</name>
    <dbReference type="NCBI Taxonomy" id="2652291"/>
    <lineage>
        <taxon>Bacteria</taxon>
        <taxon>Bacillati</taxon>
        <taxon>Bacillota</taxon>
        <taxon>Clostridia</taxon>
        <taxon>Eubacteriales</taxon>
        <taxon>Clostridiaceae</taxon>
        <taxon>Inconstantimicrobium</taxon>
    </lineage>
</organism>
<accession>A0A7X2MXQ4</accession>
<dbReference type="RefSeq" id="WP_154530892.1">
    <property type="nucleotide sequence ID" value="NZ_VULX01000006.1"/>
</dbReference>
<proteinExistence type="predicted"/>
<reference evidence="2 3" key="1">
    <citation type="submission" date="2019-08" db="EMBL/GenBank/DDBJ databases">
        <title>In-depth cultivation of the pig gut microbiome towards novel bacterial diversity and tailored functional studies.</title>
        <authorList>
            <person name="Wylensek D."/>
            <person name="Hitch T.C.A."/>
            <person name="Clavel T."/>
        </authorList>
    </citation>
    <scope>NUCLEOTIDE SEQUENCE [LARGE SCALE GENOMIC DNA]</scope>
    <source>
        <strain evidence="2 3">WCA-383-APC-5B</strain>
    </source>
</reference>
<evidence type="ECO:0000313" key="2">
    <source>
        <dbReference type="EMBL" id="MSR91014.1"/>
    </source>
</evidence>
<gene>
    <name evidence="2" type="ORF">FYJ33_06230</name>
</gene>
<name>A0A7X2MXQ4_9CLOT</name>
<comment type="caution">
    <text evidence="2">The sequence shown here is derived from an EMBL/GenBank/DDBJ whole genome shotgun (WGS) entry which is preliminary data.</text>
</comment>
<protein>
    <submittedName>
        <fullName evidence="2">Uncharacterized protein</fullName>
    </submittedName>
</protein>
<evidence type="ECO:0000313" key="3">
    <source>
        <dbReference type="Proteomes" id="UP000460287"/>
    </source>
</evidence>
<evidence type="ECO:0000256" key="1">
    <source>
        <dbReference type="SAM" id="Coils"/>
    </source>
</evidence>
<keyword evidence="3" id="KW-1185">Reference proteome</keyword>
<dbReference type="AlphaFoldDB" id="A0A7X2MXQ4"/>
<feature type="coiled-coil region" evidence="1">
    <location>
        <begin position="22"/>
        <end position="49"/>
    </location>
</feature>
<dbReference type="EMBL" id="VULX01000006">
    <property type="protein sequence ID" value="MSR91014.1"/>
    <property type="molecule type" value="Genomic_DNA"/>
</dbReference>
<dbReference type="Proteomes" id="UP000460287">
    <property type="component" value="Unassembled WGS sequence"/>
</dbReference>
<sequence length="185" mass="21866">MVNFFLLASTKGKKIENLYSFYKNKSKSIDNLKDANELLTNEYNKINECILTTLESLSLELSTEITTKYGTDAANKFRDIEFFKKKITKLVFREEDLYYATTMLEENYDESKDKKGFFSSIADKFSRKEKESNAYREKVVKTFKKEKFQDIVSKREEEAIKILTEDIMNMERIYKEFCLTNDALI</sequence>